<evidence type="ECO:0000313" key="2">
    <source>
        <dbReference type="Proteomes" id="UP001056201"/>
    </source>
</evidence>
<gene>
    <name evidence="1" type="ORF">MW290_10175</name>
</gene>
<sequence length="165" mass="18861">MTSIVLREPDFVRQRKLNSCWFACLQMLLKWHTGSSDIQDPDVKRLVSHFQGRSYDEIPHAFRTTHHVRVHTGNKFDDVDEIVRFLRAYGPFMGGGKVGKLFVGKRLFGHAILIYGVTSTGHVLHHDPTLGPHCKMKGDSYLRLQDGERLFYVQSPRVDIVVEGS</sequence>
<name>A0ABY4RZD8_AQUTE</name>
<protein>
    <recommendedName>
        <fullName evidence="3">Peptidase C39-like domain-containing protein</fullName>
    </recommendedName>
</protein>
<dbReference type="EMBL" id="CP097635">
    <property type="protein sequence ID" value="URI06286.1"/>
    <property type="molecule type" value="Genomic_DNA"/>
</dbReference>
<reference evidence="1" key="1">
    <citation type="submission" date="2022-05" db="EMBL/GenBank/DDBJ databases">
        <title>An RpoN-dependent PEP-CTERM gene is involved in floc formation of an Aquincola tertiaricarbonis strain.</title>
        <authorList>
            <person name="Qiu D."/>
            <person name="Xia M."/>
        </authorList>
    </citation>
    <scope>NUCLEOTIDE SEQUENCE</scope>
    <source>
        <strain evidence="1">RN12</strain>
    </source>
</reference>
<evidence type="ECO:0000313" key="1">
    <source>
        <dbReference type="EMBL" id="URI06286.1"/>
    </source>
</evidence>
<organism evidence="1 2">
    <name type="scientific">Aquincola tertiaricarbonis</name>
    <dbReference type="NCBI Taxonomy" id="391953"/>
    <lineage>
        <taxon>Bacteria</taxon>
        <taxon>Pseudomonadati</taxon>
        <taxon>Pseudomonadota</taxon>
        <taxon>Betaproteobacteria</taxon>
        <taxon>Burkholderiales</taxon>
        <taxon>Sphaerotilaceae</taxon>
        <taxon>Aquincola</taxon>
    </lineage>
</organism>
<proteinExistence type="predicted"/>
<keyword evidence="2" id="KW-1185">Reference proteome</keyword>
<dbReference type="Pfam" id="PF12385">
    <property type="entry name" value="Peptidase_C70"/>
    <property type="match status" value="1"/>
</dbReference>
<evidence type="ECO:0008006" key="3">
    <source>
        <dbReference type="Google" id="ProtNLM"/>
    </source>
</evidence>
<dbReference type="InterPro" id="IPR022118">
    <property type="entry name" value="Peptidase_C70_AvrRpt2"/>
</dbReference>
<accession>A0ABY4RZD8</accession>
<dbReference type="RefSeq" id="WP_250194549.1">
    <property type="nucleotide sequence ID" value="NZ_CP097635.1"/>
</dbReference>
<dbReference type="Proteomes" id="UP001056201">
    <property type="component" value="Chromosome 1"/>
</dbReference>